<dbReference type="GO" id="GO:0043743">
    <property type="term" value="F:LPPG:FO 2-phospho-L-lactate transferase activity"/>
    <property type="evidence" value="ECO:0007669"/>
    <property type="project" value="InterPro"/>
</dbReference>
<accession>A0A371IRI6</accession>
<comment type="function">
    <text evidence="2">Required for morphogenesis under gluconeogenic growth conditions.</text>
</comment>
<dbReference type="SUPFAM" id="SSF142338">
    <property type="entry name" value="CofD-like"/>
    <property type="match status" value="1"/>
</dbReference>
<dbReference type="GO" id="GO:0005737">
    <property type="term" value="C:cytoplasm"/>
    <property type="evidence" value="ECO:0007669"/>
    <property type="project" value="UniProtKB-SubCell"/>
</dbReference>
<dbReference type="AlphaFoldDB" id="A0A371IRI6"/>
<evidence type="ECO:0000313" key="5">
    <source>
        <dbReference type="Proteomes" id="UP000243494"/>
    </source>
</evidence>
<dbReference type="CDD" id="cd07187">
    <property type="entry name" value="YvcK_like"/>
    <property type="match status" value="1"/>
</dbReference>
<dbReference type="GO" id="GO:0008360">
    <property type="term" value="P:regulation of cell shape"/>
    <property type="evidence" value="ECO:0007669"/>
    <property type="project" value="UniProtKB-UniRule"/>
</dbReference>
<keyword evidence="3" id="KW-0812">Transmembrane</keyword>
<comment type="subcellular location">
    <subcellularLocation>
        <location evidence="2">Cytoplasm</location>
    </subcellularLocation>
</comment>
<reference evidence="4 5" key="1">
    <citation type="journal article" date="2017" name="Genome Announc.">
        <title>Draft Genome Sequence of Romboutsia maritimum sp. nov. Strain CCRI-22766(T), Isolated from Coastal Estuarine Mud.</title>
        <authorList>
            <person name="Maheux A.F."/>
            <person name="Boudreau D.K."/>
            <person name="Berube E."/>
            <person name="Boissinot M."/>
            <person name="Raymond F."/>
            <person name="Brodeur S."/>
            <person name="Corbeil J."/>
            <person name="Brightwell G."/>
            <person name="Broda D."/>
            <person name="Omar R.F."/>
            <person name="Bergeron M.G."/>
        </authorList>
    </citation>
    <scope>NUCLEOTIDE SEQUENCE [LARGE SCALE GENOMIC DNA]</scope>
    <source>
        <strain evidence="4 5">CCRI-22766</strain>
    </source>
</reference>
<keyword evidence="1 2" id="KW-0963">Cytoplasm</keyword>
<dbReference type="InterPro" id="IPR002882">
    <property type="entry name" value="CofD"/>
</dbReference>
<proteinExistence type="inferred from homology"/>
<dbReference type="Proteomes" id="UP000243494">
    <property type="component" value="Unassembled WGS sequence"/>
</dbReference>
<dbReference type="HAMAP" id="MF_00973">
    <property type="entry name" value="Gluconeogen_factor"/>
    <property type="match status" value="1"/>
</dbReference>
<organism evidence="4 5">
    <name type="scientific">Romboutsia maritimum</name>
    <dbReference type="NCBI Taxonomy" id="2020948"/>
    <lineage>
        <taxon>Bacteria</taxon>
        <taxon>Bacillati</taxon>
        <taxon>Bacillota</taxon>
        <taxon>Clostridia</taxon>
        <taxon>Peptostreptococcales</taxon>
        <taxon>Peptostreptococcaceae</taxon>
        <taxon>Romboutsia</taxon>
    </lineage>
</organism>
<dbReference type="OrthoDB" id="9783842at2"/>
<dbReference type="InterPro" id="IPR038136">
    <property type="entry name" value="CofD-like_dom_sf"/>
</dbReference>
<sequence>MEEKMKAIFILIGIMGWIALIGSICIYLKIMKNKRQSLKMNNREYIGPKIVVIGGGTGQSVFLRGLKHFTQNITAVVTVADDGGGSGALREDLGMLPPGDIRNCLLALANIEPTMNEIMQYRFTEGALKGQSLGNLFLAAMNGLYGNFETAVYKMSEIFAITGRVLPVTLEDINLIAKLHNGSLIKGESSIPKEVKHQNSQIDKIYLYPKSAKPLEEVINSIQDADVIVMGPGSLYTSIIPNLLVKGVVSAIKKSNATKVYISNIMTQPGETDNYNVLNHIEGIIKHTEAGLVDYVIANNEILPNNIFSLYKRDGAEQVLLDENQREALKNMGIKVIEDNLIEIKNNYIRHDAKHISSIITNLSLSHIYDEDK</sequence>
<keyword evidence="3" id="KW-1133">Transmembrane helix</keyword>
<comment type="caution">
    <text evidence="4">The sequence shown here is derived from an EMBL/GenBank/DDBJ whole genome shotgun (WGS) entry which is preliminary data.</text>
</comment>
<keyword evidence="5" id="KW-1185">Reference proteome</keyword>
<feature type="transmembrane region" description="Helical" evidence="3">
    <location>
        <begin position="6"/>
        <end position="30"/>
    </location>
</feature>
<name>A0A371IRI6_9FIRM</name>
<evidence type="ECO:0000256" key="3">
    <source>
        <dbReference type="SAM" id="Phobius"/>
    </source>
</evidence>
<dbReference type="EMBL" id="NOJZ02000019">
    <property type="protein sequence ID" value="RDY23091.1"/>
    <property type="molecule type" value="Genomic_DNA"/>
</dbReference>
<evidence type="ECO:0000256" key="1">
    <source>
        <dbReference type="ARBA" id="ARBA00022490"/>
    </source>
</evidence>
<evidence type="ECO:0000256" key="2">
    <source>
        <dbReference type="HAMAP-Rule" id="MF_00973"/>
    </source>
</evidence>
<dbReference type="PANTHER" id="PTHR30135">
    <property type="entry name" value="UNCHARACTERIZED PROTEIN YVCK-RELATED"/>
    <property type="match status" value="1"/>
</dbReference>
<gene>
    <name evidence="4" type="ORF">CHF27_010030</name>
</gene>
<dbReference type="PANTHER" id="PTHR30135:SF3">
    <property type="entry name" value="GLUCONEOGENESIS FACTOR-RELATED"/>
    <property type="match status" value="1"/>
</dbReference>
<comment type="similarity">
    <text evidence="2">Belongs to the gluconeogenesis factor family.</text>
</comment>
<evidence type="ECO:0000313" key="4">
    <source>
        <dbReference type="EMBL" id="RDY23091.1"/>
    </source>
</evidence>
<keyword evidence="3" id="KW-0472">Membrane</keyword>
<dbReference type="Gene3D" id="3.40.50.10680">
    <property type="entry name" value="CofD-like domains"/>
    <property type="match status" value="1"/>
</dbReference>
<protein>
    <recommendedName>
        <fullName evidence="2">Putative gluconeogenesis factor</fullName>
    </recommendedName>
</protein>
<dbReference type="Pfam" id="PF01933">
    <property type="entry name" value="CofD"/>
    <property type="match status" value="1"/>
</dbReference>
<dbReference type="NCBIfam" id="TIGR01826">
    <property type="entry name" value="CofD_related"/>
    <property type="match status" value="1"/>
</dbReference>
<dbReference type="InterPro" id="IPR010119">
    <property type="entry name" value="Gluconeogen_factor"/>
</dbReference>